<feature type="compositionally biased region" description="Basic and acidic residues" evidence="5">
    <location>
        <begin position="313"/>
        <end position="333"/>
    </location>
</feature>
<keyword evidence="2" id="KW-0238">DNA-binding</keyword>
<keyword evidence="1" id="KW-0805">Transcription regulation</keyword>
<organism evidence="7 8">
    <name type="scientific">Piedraia hortae CBS 480.64</name>
    <dbReference type="NCBI Taxonomy" id="1314780"/>
    <lineage>
        <taxon>Eukaryota</taxon>
        <taxon>Fungi</taxon>
        <taxon>Dikarya</taxon>
        <taxon>Ascomycota</taxon>
        <taxon>Pezizomycotina</taxon>
        <taxon>Dothideomycetes</taxon>
        <taxon>Dothideomycetidae</taxon>
        <taxon>Capnodiales</taxon>
        <taxon>Piedraiaceae</taxon>
        <taxon>Piedraia</taxon>
    </lineage>
</organism>
<feature type="compositionally biased region" description="Polar residues" evidence="5">
    <location>
        <begin position="292"/>
        <end position="305"/>
    </location>
</feature>
<dbReference type="PANTHER" id="PTHR31069">
    <property type="entry name" value="OLEATE-ACTIVATED TRANSCRIPTION FACTOR 1-RELATED"/>
    <property type="match status" value="1"/>
</dbReference>
<dbReference type="Pfam" id="PF00172">
    <property type="entry name" value="Zn_clus"/>
    <property type="match status" value="1"/>
</dbReference>
<dbReference type="GO" id="GO:0008270">
    <property type="term" value="F:zinc ion binding"/>
    <property type="evidence" value="ECO:0007669"/>
    <property type="project" value="InterPro"/>
</dbReference>
<evidence type="ECO:0000256" key="1">
    <source>
        <dbReference type="ARBA" id="ARBA00023015"/>
    </source>
</evidence>
<keyword evidence="8" id="KW-1185">Reference proteome</keyword>
<feature type="compositionally biased region" description="Low complexity" evidence="5">
    <location>
        <begin position="215"/>
        <end position="234"/>
    </location>
</feature>
<sequence length="333" mass="34856">MESPIASNSGGGGVGGGDKSSARKKARCTRSRTGCLTCRQRKLKCDEVRPLCGQCRKSSRDCVPSDAVAFRHQQNPSLNGPKAIQDRRARVIAAEVASREQAAASRIQPQAAEFAQGAAGFKTGSSPVGTTMAAGPSSGPAVAQEAGPSDKKPAKKFYSCTETFADNAVWVKIPKNLTFISVQNPEELPDEWDLPPPAQAQDQQDLGAGTLAHTANANTSPATAPTAPTLASAHGGDTMDQQTLAALAQHANFEHERHALHGNLNPEISSIALPQAPGHVTSAPLTLPSPRNPTGGQAGPVQQRTFPEYGFDPLHEPAAEGVPHLDPRLQEGP</sequence>
<accession>A0A6A7CAT6</accession>
<feature type="domain" description="Zn(2)-C6 fungal-type" evidence="6">
    <location>
        <begin position="34"/>
        <end position="63"/>
    </location>
</feature>
<dbReference type="PROSITE" id="PS50048">
    <property type="entry name" value="ZN2_CY6_FUNGAL_2"/>
    <property type="match status" value="1"/>
</dbReference>
<dbReference type="EMBL" id="MU005958">
    <property type="protein sequence ID" value="KAF2864199.1"/>
    <property type="molecule type" value="Genomic_DNA"/>
</dbReference>
<dbReference type="PROSITE" id="PS00463">
    <property type="entry name" value="ZN2_CY6_FUNGAL_1"/>
    <property type="match status" value="1"/>
</dbReference>
<gene>
    <name evidence="7" type="ORF">K470DRAFT_261655</name>
</gene>
<feature type="region of interest" description="Disordered" evidence="5">
    <location>
        <begin position="215"/>
        <end position="236"/>
    </location>
</feature>
<evidence type="ECO:0000313" key="8">
    <source>
        <dbReference type="Proteomes" id="UP000799421"/>
    </source>
</evidence>
<proteinExistence type="predicted"/>
<feature type="region of interest" description="Disordered" evidence="5">
    <location>
        <begin position="1"/>
        <end position="30"/>
    </location>
</feature>
<evidence type="ECO:0000259" key="6">
    <source>
        <dbReference type="PROSITE" id="PS50048"/>
    </source>
</evidence>
<reference evidence="7" key="1">
    <citation type="journal article" date="2020" name="Stud. Mycol.">
        <title>101 Dothideomycetes genomes: a test case for predicting lifestyles and emergence of pathogens.</title>
        <authorList>
            <person name="Haridas S."/>
            <person name="Albert R."/>
            <person name="Binder M."/>
            <person name="Bloem J."/>
            <person name="Labutti K."/>
            <person name="Salamov A."/>
            <person name="Andreopoulos B."/>
            <person name="Baker S."/>
            <person name="Barry K."/>
            <person name="Bills G."/>
            <person name="Bluhm B."/>
            <person name="Cannon C."/>
            <person name="Castanera R."/>
            <person name="Culley D."/>
            <person name="Daum C."/>
            <person name="Ezra D."/>
            <person name="Gonzalez J."/>
            <person name="Henrissat B."/>
            <person name="Kuo A."/>
            <person name="Liang C."/>
            <person name="Lipzen A."/>
            <person name="Lutzoni F."/>
            <person name="Magnuson J."/>
            <person name="Mondo S."/>
            <person name="Nolan M."/>
            <person name="Ohm R."/>
            <person name="Pangilinan J."/>
            <person name="Park H.-J."/>
            <person name="Ramirez L."/>
            <person name="Alfaro M."/>
            <person name="Sun H."/>
            <person name="Tritt A."/>
            <person name="Yoshinaga Y."/>
            <person name="Zwiers L.-H."/>
            <person name="Turgeon B."/>
            <person name="Goodwin S."/>
            <person name="Spatafora J."/>
            <person name="Crous P."/>
            <person name="Grigoriev I."/>
        </authorList>
    </citation>
    <scope>NUCLEOTIDE SEQUENCE</scope>
    <source>
        <strain evidence="7">CBS 480.64</strain>
    </source>
</reference>
<evidence type="ECO:0000256" key="2">
    <source>
        <dbReference type="ARBA" id="ARBA00023125"/>
    </source>
</evidence>
<evidence type="ECO:0000256" key="4">
    <source>
        <dbReference type="ARBA" id="ARBA00023242"/>
    </source>
</evidence>
<keyword evidence="4" id="KW-0539">Nucleus</keyword>
<feature type="compositionally biased region" description="Gly residues" evidence="5">
    <location>
        <begin position="9"/>
        <end position="18"/>
    </location>
</feature>
<dbReference type="Gene3D" id="4.10.240.10">
    <property type="entry name" value="Zn(2)-C6 fungal-type DNA-binding domain"/>
    <property type="match status" value="1"/>
</dbReference>
<dbReference type="CDD" id="cd00067">
    <property type="entry name" value="GAL4"/>
    <property type="match status" value="1"/>
</dbReference>
<protein>
    <recommendedName>
        <fullName evidence="6">Zn(2)-C6 fungal-type domain-containing protein</fullName>
    </recommendedName>
</protein>
<dbReference type="GO" id="GO:0003677">
    <property type="term" value="F:DNA binding"/>
    <property type="evidence" value="ECO:0007669"/>
    <property type="project" value="UniProtKB-KW"/>
</dbReference>
<keyword evidence="3" id="KW-0804">Transcription</keyword>
<feature type="region of interest" description="Disordered" evidence="5">
    <location>
        <begin position="277"/>
        <end position="333"/>
    </location>
</feature>
<name>A0A6A7CAT6_9PEZI</name>
<dbReference type="Proteomes" id="UP000799421">
    <property type="component" value="Unassembled WGS sequence"/>
</dbReference>
<dbReference type="AlphaFoldDB" id="A0A6A7CAT6"/>
<evidence type="ECO:0000313" key="7">
    <source>
        <dbReference type="EMBL" id="KAF2864199.1"/>
    </source>
</evidence>
<feature type="region of interest" description="Disordered" evidence="5">
    <location>
        <begin position="129"/>
        <end position="153"/>
    </location>
</feature>
<evidence type="ECO:0000256" key="3">
    <source>
        <dbReference type="ARBA" id="ARBA00023163"/>
    </source>
</evidence>
<dbReference type="PANTHER" id="PTHR31069:SF32">
    <property type="entry name" value="ARGININE METABOLISM REGULATION PROTEIN II"/>
    <property type="match status" value="1"/>
</dbReference>
<dbReference type="GO" id="GO:0000981">
    <property type="term" value="F:DNA-binding transcription factor activity, RNA polymerase II-specific"/>
    <property type="evidence" value="ECO:0007669"/>
    <property type="project" value="InterPro"/>
</dbReference>
<dbReference type="SMART" id="SM00066">
    <property type="entry name" value="GAL4"/>
    <property type="match status" value="1"/>
</dbReference>
<evidence type="ECO:0000256" key="5">
    <source>
        <dbReference type="SAM" id="MobiDB-lite"/>
    </source>
</evidence>
<dbReference type="InterPro" id="IPR036864">
    <property type="entry name" value="Zn2-C6_fun-type_DNA-bd_sf"/>
</dbReference>
<dbReference type="SUPFAM" id="SSF57701">
    <property type="entry name" value="Zn2/Cys6 DNA-binding domain"/>
    <property type="match status" value="1"/>
</dbReference>
<dbReference type="OrthoDB" id="3598904at2759"/>
<dbReference type="InterPro" id="IPR001138">
    <property type="entry name" value="Zn2Cys6_DnaBD"/>
</dbReference>
<dbReference type="InterPro" id="IPR050675">
    <property type="entry name" value="OAF3"/>
</dbReference>